<evidence type="ECO:0000313" key="1">
    <source>
        <dbReference type="EMBL" id="OGC55007.1"/>
    </source>
</evidence>
<dbReference type="Pfam" id="PF01564">
    <property type="entry name" value="Spermine_synth"/>
    <property type="match status" value="1"/>
</dbReference>
<gene>
    <name evidence="1" type="ORF">A3A78_03430</name>
</gene>
<dbReference type="SUPFAM" id="SSF53335">
    <property type="entry name" value="S-adenosyl-L-methionine-dependent methyltransferases"/>
    <property type="match status" value="1"/>
</dbReference>
<dbReference type="InterPro" id="IPR029063">
    <property type="entry name" value="SAM-dependent_MTases_sf"/>
</dbReference>
<evidence type="ECO:0000313" key="2">
    <source>
        <dbReference type="Proteomes" id="UP000176504"/>
    </source>
</evidence>
<dbReference type="EMBL" id="MEVI01000003">
    <property type="protein sequence ID" value="OGC55007.1"/>
    <property type="molecule type" value="Genomic_DNA"/>
</dbReference>
<comment type="caution">
    <text evidence="1">The sequence shown here is derived from an EMBL/GenBank/DDBJ whole genome shotgun (WGS) entry which is preliminary data.</text>
</comment>
<accession>A0A1F4VD02</accession>
<organism evidence="1 2">
    <name type="scientific">candidate division WWE3 bacterium RIFCSPLOWO2_01_FULL_41_18</name>
    <dbReference type="NCBI Taxonomy" id="1802625"/>
    <lineage>
        <taxon>Bacteria</taxon>
        <taxon>Katanobacteria</taxon>
    </lineage>
</organism>
<proteinExistence type="predicted"/>
<sequence length="229" mass="25261">MTVFSDVTPPKVVFETTSPLNGKIKVLEKGKTRRLIADGVTQSVNRGSPLAGRMYWGRIVDVITESLGEPSHVLLLGLGGGAIPWILSERHKGVSIVSVEFDSVMVEIARKYFDVGSIPNHRIITDDALRVVTSPEEFGLSPNEFDCVITNIFVGEVYPELGNSGSFFSGIKRLLIPNGLAVFNRIYLKHHQDDVNNFIENVSEYFSEVRSLIVAGKTNSDNVIIYGYS</sequence>
<dbReference type="AlphaFoldDB" id="A0A1F4VD02"/>
<dbReference type="Gene3D" id="3.40.50.150">
    <property type="entry name" value="Vaccinia Virus protein VP39"/>
    <property type="match status" value="1"/>
</dbReference>
<name>A0A1F4VD02_UNCKA</name>
<evidence type="ECO:0008006" key="3">
    <source>
        <dbReference type="Google" id="ProtNLM"/>
    </source>
</evidence>
<reference evidence="1 2" key="1">
    <citation type="journal article" date="2016" name="Nat. Commun.">
        <title>Thousands of microbial genomes shed light on interconnected biogeochemical processes in an aquifer system.</title>
        <authorList>
            <person name="Anantharaman K."/>
            <person name="Brown C.T."/>
            <person name="Hug L.A."/>
            <person name="Sharon I."/>
            <person name="Castelle C.J."/>
            <person name="Probst A.J."/>
            <person name="Thomas B.C."/>
            <person name="Singh A."/>
            <person name="Wilkins M.J."/>
            <person name="Karaoz U."/>
            <person name="Brodie E.L."/>
            <person name="Williams K.H."/>
            <person name="Hubbard S.S."/>
            <person name="Banfield J.F."/>
        </authorList>
    </citation>
    <scope>NUCLEOTIDE SEQUENCE [LARGE SCALE GENOMIC DNA]</scope>
</reference>
<protein>
    <recommendedName>
        <fullName evidence="3">Methyltransferase type 11 domain-containing protein</fullName>
    </recommendedName>
</protein>
<dbReference type="CDD" id="cd02440">
    <property type="entry name" value="AdoMet_MTases"/>
    <property type="match status" value="1"/>
</dbReference>
<dbReference type="Proteomes" id="UP000176504">
    <property type="component" value="Unassembled WGS sequence"/>
</dbReference>